<keyword evidence="6 10" id="KW-0378">Hydrolase</keyword>
<dbReference type="InterPro" id="IPR004696">
    <property type="entry name" value="Tpt_PEP_transl"/>
</dbReference>
<feature type="transmembrane region" description="Helical" evidence="11">
    <location>
        <begin position="138"/>
        <end position="157"/>
    </location>
</feature>
<feature type="transmembrane region" description="Helical" evidence="11">
    <location>
        <begin position="403"/>
        <end position="422"/>
    </location>
</feature>
<dbReference type="GO" id="GO:0015605">
    <property type="term" value="F:organophosphate ester transmembrane transporter activity"/>
    <property type="evidence" value="ECO:0007669"/>
    <property type="project" value="UniProtKB-ARBA"/>
</dbReference>
<dbReference type="SUPFAM" id="SSF51445">
    <property type="entry name" value="(Trans)glycosidases"/>
    <property type="match status" value="7"/>
</dbReference>
<dbReference type="EMBL" id="CAADRP010000890">
    <property type="protein sequence ID" value="VFU33182.1"/>
    <property type="molecule type" value="Genomic_DNA"/>
</dbReference>
<feature type="transmembrane region" description="Helical" evidence="11">
    <location>
        <begin position="281"/>
        <end position="303"/>
    </location>
</feature>
<dbReference type="InterPro" id="IPR017853">
    <property type="entry name" value="GH"/>
</dbReference>
<proteinExistence type="inferred from homology"/>
<keyword evidence="11" id="KW-1133">Transmembrane helix</keyword>
<protein>
    <recommendedName>
        <fullName evidence="12">Sugar phosphate transporter domain-containing protein</fullName>
    </recommendedName>
</protein>
<dbReference type="PANTHER" id="PTHR10353">
    <property type="entry name" value="GLYCOSYL HYDROLASE"/>
    <property type="match status" value="1"/>
</dbReference>
<dbReference type="InterPro" id="IPR018120">
    <property type="entry name" value="Glyco_hydro_1_AS"/>
</dbReference>
<evidence type="ECO:0000256" key="3">
    <source>
        <dbReference type="ARBA" id="ARBA00022448"/>
    </source>
</evidence>
<keyword evidence="4" id="KW-0150">Chloroplast</keyword>
<evidence type="ECO:0000256" key="1">
    <source>
        <dbReference type="ARBA" id="ARBA00004508"/>
    </source>
</evidence>
<dbReference type="InterPro" id="IPR033132">
    <property type="entry name" value="GH_1_N_CS"/>
</dbReference>
<dbReference type="InterPro" id="IPR001360">
    <property type="entry name" value="Glyco_hydro_1"/>
</dbReference>
<dbReference type="InterPro" id="IPR037185">
    <property type="entry name" value="EmrE-like"/>
</dbReference>
<dbReference type="PRINTS" id="PR00131">
    <property type="entry name" value="GLHYDRLASE1"/>
</dbReference>
<feature type="transmembrane region" description="Helical" evidence="11">
    <location>
        <begin position="225"/>
        <end position="244"/>
    </location>
</feature>
<dbReference type="Gene3D" id="3.20.20.80">
    <property type="entry name" value="Glycosidases"/>
    <property type="match status" value="5"/>
</dbReference>
<keyword evidence="11" id="KW-0812">Transmembrane</keyword>
<dbReference type="Pfam" id="PF03151">
    <property type="entry name" value="TPT"/>
    <property type="match status" value="1"/>
</dbReference>
<dbReference type="GO" id="GO:0005975">
    <property type="term" value="P:carbohydrate metabolic process"/>
    <property type="evidence" value="ECO:0007669"/>
    <property type="project" value="InterPro"/>
</dbReference>
<organism evidence="13">
    <name type="scientific">Salix viminalis</name>
    <name type="common">Common osier</name>
    <name type="synonym">Basket willow</name>
    <dbReference type="NCBI Taxonomy" id="40686"/>
    <lineage>
        <taxon>Eukaryota</taxon>
        <taxon>Viridiplantae</taxon>
        <taxon>Streptophyta</taxon>
        <taxon>Embryophyta</taxon>
        <taxon>Tracheophyta</taxon>
        <taxon>Spermatophyta</taxon>
        <taxon>Magnoliopsida</taxon>
        <taxon>eudicotyledons</taxon>
        <taxon>Gunneridae</taxon>
        <taxon>Pentapetalae</taxon>
        <taxon>rosids</taxon>
        <taxon>fabids</taxon>
        <taxon>Malpighiales</taxon>
        <taxon>Salicaceae</taxon>
        <taxon>Saliceae</taxon>
        <taxon>Salix</taxon>
    </lineage>
</organism>
<evidence type="ECO:0000259" key="12">
    <source>
        <dbReference type="Pfam" id="PF03151"/>
    </source>
</evidence>
<dbReference type="SUPFAM" id="SSF103481">
    <property type="entry name" value="Multidrug resistance efflux transporter EmrE"/>
    <property type="match status" value="1"/>
</dbReference>
<evidence type="ECO:0000256" key="7">
    <source>
        <dbReference type="ARBA" id="ARBA00022946"/>
    </source>
</evidence>
<name>A0A6N2KX93_SALVM</name>
<feature type="active site" description="Nucleophile" evidence="9">
    <location>
        <position position="1719"/>
    </location>
</feature>
<dbReference type="PANTHER" id="PTHR10353:SF27">
    <property type="entry name" value="BETA-GLUCOSIDASE 47"/>
    <property type="match status" value="1"/>
</dbReference>
<evidence type="ECO:0000313" key="13">
    <source>
        <dbReference type="EMBL" id="VFU33182.1"/>
    </source>
</evidence>
<evidence type="ECO:0000256" key="4">
    <source>
        <dbReference type="ARBA" id="ARBA00022528"/>
    </source>
</evidence>
<feature type="transmembrane region" description="Helical" evidence="11">
    <location>
        <begin position="379"/>
        <end position="396"/>
    </location>
</feature>
<keyword evidence="3" id="KW-0813">Transport</keyword>
<dbReference type="InterPro" id="IPR004853">
    <property type="entry name" value="Sugar_P_trans_dom"/>
</dbReference>
<keyword evidence="11" id="KW-0472">Membrane</keyword>
<evidence type="ECO:0000256" key="9">
    <source>
        <dbReference type="PROSITE-ProRule" id="PRU10055"/>
    </source>
</evidence>
<gene>
    <name evidence="13" type="ORF">SVIM_LOCUS150162</name>
</gene>
<feature type="domain" description="Sugar phosphate transporter" evidence="12">
    <location>
        <begin position="108"/>
        <end position="396"/>
    </location>
</feature>
<evidence type="ECO:0000256" key="10">
    <source>
        <dbReference type="RuleBase" id="RU004468"/>
    </source>
</evidence>
<evidence type="ECO:0000256" key="5">
    <source>
        <dbReference type="ARBA" id="ARBA00022640"/>
    </source>
</evidence>
<dbReference type="GO" id="GO:0008422">
    <property type="term" value="F:beta-glucosidase activity"/>
    <property type="evidence" value="ECO:0007669"/>
    <property type="project" value="TreeGrafter"/>
</dbReference>
<evidence type="ECO:0000256" key="11">
    <source>
        <dbReference type="SAM" id="Phobius"/>
    </source>
</evidence>
<dbReference type="GO" id="GO:0015120">
    <property type="term" value="F:phosphoglycerate transmembrane transporter activity"/>
    <property type="evidence" value="ECO:0007669"/>
    <property type="project" value="UniProtKB-ARBA"/>
</dbReference>
<evidence type="ECO:0000256" key="2">
    <source>
        <dbReference type="ARBA" id="ARBA00010838"/>
    </source>
</evidence>
<feature type="active site" description="Nucleophile" evidence="9">
    <location>
        <position position="2736"/>
    </location>
</feature>
<feature type="transmembrane region" description="Helical" evidence="11">
    <location>
        <begin position="109"/>
        <end position="126"/>
    </location>
</feature>
<evidence type="ECO:0000256" key="8">
    <source>
        <dbReference type="ARBA" id="ARBA00023295"/>
    </source>
</evidence>
<keyword evidence="7" id="KW-0809">Transit peptide</keyword>
<keyword evidence="5" id="KW-0934">Plastid</keyword>
<dbReference type="Pfam" id="PF00232">
    <property type="entry name" value="Glyco_hydro_1"/>
    <property type="match status" value="7"/>
</dbReference>
<reference evidence="13" key="1">
    <citation type="submission" date="2019-03" db="EMBL/GenBank/DDBJ databases">
        <authorList>
            <person name="Mank J."/>
            <person name="Almeida P."/>
        </authorList>
    </citation>
    <scope>NUCLEOTIDE SEQUENCE</scope>
    <source>
        <strain evidence="13">78183</strain>
    </source>
</reference>
<dbReference type="PROSITE" id="PS00653">
    <property type="entry name" value="GLYCOSYL_HYDROL_F1_2"/>
    <property type="match status" value="1"/>
</dbReference>
<dbReference type="GO" id="GO:0031969">
    <property type="term" value="C:chloroplast membrane"/>
    <property type="evidence" value="ECO:0007669"/>
    <property type="project" value="UniProtKB-SubCell"/>
</dbReference>
<dbReference type="FunFam" id="3.20.20.80:FF:000020">
    <property type="entry name" value="Beta-glucosidase 12"/>
    <property type="match status" value="5"/>
</dbReference>
<keyword evidence="8 10" id="KW-0326">Glycosidase</keyword>
<dbReference type="PROSITE" id="PS00572">
    <property type="entry name" value="GLYCOSYL_HYDROL_F1_1"/>
    <property type="match status" value="2"/>
</dbReference>
<dbReference type="NCBIfam" id="TIGR00817">
    <property type="entry name" value="tpt"/>
    <property type="match status" value="1"/>
</dbReference>
<sequence length="2995" mass="342368">MNNAMISSLNQSKLSFTSFSNPLPRKHSSFNALKFSPLPIIQNSQKGLNFDTTSQKPLHISSIESFSFSRKTQQEKPVTVCNAYEADRSRPLDINVELPDEQAAQKIKIGMYFATWWALNVVFNIYNKKVLNAFPYPWLTSTLSLACGSLMMLISWATRIADAPKTDFEFWKTLFPVAVAHTIGHVAATVSMSKVAVSFTHIIKSGEPAFSVLVSKFLLGDTFPLPVYLSLLPIIGGCALSAVTELNFNMTGFMGAMISNLAFVFRNIFSKKGMSGKSVSGMNYYACLSMLSLLILTPFAIAVEGPQMWAAGWQNALAQIGPNFVWWVAAQSIFYHLYNQVSYMSLDQISPLTFSIGNTMKRISVIVSSIIIFHTPVQPVNALGAAIAILGTFLYSQSFVMEFLLGCYAFIVLDLWFLVLLVSCNPIFLKGSSDTSAFPSNFLFGTASSSYQFEGAYFSHGKGLSNWDVFTHTPGTIMDGTNGDIAVDHYHRYPEDLDLMEYIGVNSYRFSISWARILPKGRFGTANRAGINHYNKFINELLRRGIQPFVTLTHFDIPQELEDRYGAWLSPEIQQDFKYYADICFKSFGDRVKYWTTFNEPNVAANRGYRSGIFPPSRCSGTFGNCSSGDSEKEPFIAAHNMILSHAAAVNVYRTKYQKKQGGSIGIVMNTIWHEPISDSLEDKLAVERANAFYMNWFLDPIILGKYPAEMHDILGSDLPVFSKHELEKLKSGVDFIGINQYTSFYVKDCAFSTCEQGPGVSRTEGLYLRTAQKDGFFIGQPTALDWLHVYPQGMEKLVTYFKERYNNIPMYITENGYCEEENVNVTTEAVLKDVQREEYMSSYLDALETAVRKGADVRGYFAWSLLDNFEWTSGYTIRFGLYHVDFSTLKRTRKHSATWYKDYIANHKAVECQLGLSSLDIARRIRYPPVKELTRVMEKVRATGMSILMSQEDIDLMASLGVNTYRFSMSWARILPRIQPFVSLTHFDVPQELEDRYGGFLSSESQEDFGYYVDICFKYFGDRVKYWATFNEPNFQATYGYRTAEYPPKRCSKPFGNCTHGDSETEPFIVAHNIILAHATAVDIYRTKYQREQRGSIGIVMHCMWFEPISNSTADKFLDPIIFGRYPTEMKKVLGSTLPDFSRNDMNKLRKRLDFIGINHYTSYYAQDCILSVCEPGHGSTRTEGSSLLTQEKDGVPIGKPSEVDWLHVYPQGMEKIVTYIKERYKNIPMIITENGYSQVSNSNSKIEEFLHDTGRVEYMSGYLDALLTAMKKGADVRGYFAWSLLDNFEWTFGYTRRFGLYHVDYTTMKRTPRLSATWYKEFIARYKFEGAYLSDGKGLSNWDIFTHTSGRIIDGSNGDIAVDQYHLFLEDIDLMESLGVNNYRFSISWARILPKGRFGDINRAGISYYNKLINALLLKGLLSISYVDFIKPPNCSKLTSNICIIFKFSVKHLFLNVLSGIQPFVTLTHYDMPQELEERYGGWLSPKCQDDFEYYVDICFKYFGDRVSYWVTFNEPNLQVTHGYRTGVNPPSRCSSPFGNCTHGDSEKEPFIAAHNIILAHATAVHIYRTKYQKQQGGSIGIVMHCPWFEPYSNSTADKFLDPIIFGKYPAEMTKILGSALPNFSSKDREKLNKGLDFIGINHYTGFYIQDCRFVVCKPGKGGSRTEGLAQRIQEKDGVPIGKSSEVEWLHVYPQGMEKIITYLKERYNNTPMIITENGFGQESYLNRTIEEYLQDKGRVEYMSGADVRGYFAWSLLDNFEWKYGYTRRFGLYHVDYTTLKRFPRLSATWFKEFIARHKVDKSQVFVSFRPYLPSSLCLIISENFAREFRSFFIARQLSLRRGLLFLPGSYLSDGKGLSNWDIHTHTPGKVIDGSNGDIAVDQYNLYPEDIDLMDSLGVSSYRFSISWARILPRGRFGDINKAGISYYNKLIDSLLLRGIQPFVTLVHYDIPQELEERYGGWLSPRCQEDFGYYADICFKNFGDRVKYWTTFNEPNIQAIKSYRTGEYPPCRCSVPFGNCTHGDSEKEPFIAAHNMILAHATAVDIYRAKYQKEQGGNIGIVLDCIWFEQISNSTADMFLDPIIFGNYPAEMSKILGSNLPRFSRNDKEKLKNGLDFIGINHYTSEYVQDCIFSVCEPGTGASWTEGLARRSQENDGVPIGKPTDVDWLHIYPQGMEKMVTYIKKRYNNTPMIITENGYGQLNNQNLTIVCHDTERVECMSAYWDFLLLAMEKGADVRGYFAWSLLDNFEWSYGYTQRYGLYHVDYTTLKRTPKLSATWFKEFIAGITNLSSDKDCPLEHRTGMISAQSGPRDVADGFLMFEGSYHSDGKGLSNWDIYTHTPGKIIDGSNGDIAVDQYHLYPVYRYDLDRTFNFQNWQDIDLMDSLGITSYRFSISWARILPRGRFGEINEAGISYYNKLIDSLLLKGLVSITNEPVTILLLKKYHQKLENIFIIQFFILKLASGIQPCVTLTHYDIPQELEERYGGWLSPRCQEDFGYYADICFKNFGDRVKYWTTFNEPNIQAIKAYRLGEYPPGRCSSPFGNCTHGDSEKEPFIAAHNMILAHATAVDIYRAKYQKEQGGNIGIVLFCVWFEPNSNSTADMSAADRAQDFFCRFLDPIIFGNYPSEMSKILGSTLPRFSRNDKEKLKNGLDFIGINHYTSEYVQDCIFSACETGTGASWTEGLARRSQEKDGAPIGKPTDVDWLHIYPQGMEKMVTYVKERYNNIPMIITENGFGQMNNPNLTIACHDIERVEYMSDYWDSLLTAMQKGADVRGYFAWSLLDNFEWIYGYTQRYGLYHVDYTTLKRTPKLSATWFKEFIARYKVEESQMLPEEYRPQKTGLGNEKQERIRMREIHSNYPNWKIESLNPYPSCQTNDYTPSPSSSISPLLSILLDKQSVNFDHPSNVEGAFMSDGMQMAPDACYHINRKYFLHQKLTLIFPWKTEQSSLVLANTTLHMKYTPLVIVDEKYKNNHNSISVHTSLLCNYQSDG</sequence>
<evidence type="ECO:0000256" key="6">
    <source>
        <dbReference type="ARBA" id="ARBA00022801"/>
    </source>
</evidence>
<comment type="subcellular location">
    <subcellularLocation>
        <location evidence="1">Plastid</location>
        <location evidence="1">Chloroplast membrane</location>
        <topology evidence="1">Multi-pass membrane protein</topology>
    </subcellularLocation>
</comment>
<accession>A0A6N2KX93</accession>
<comment type="similarity">
    <text evidence="2">Belongs to the glycosyl hydrolase 1 family.</text>
</comment>